<evidence type="ECO:0000256" key="1">
    <source>
        <dbReference type="SAM" id="Phobius"/>
    </source>
</evidence>
<name>A0A1D2M0Y6_ORCCI</name>
<gene>
    <name evidence="2" type="ORF">Ocin01_20059</name>
</gene>
<protein>
    <submittedName>
        <fullName evidence="2">Uncharacterized protein</fullName>
    </submittedName>
</protein>
<reference evidence="2 3" key="1">
    <citation type="journal article" date="2016" name="Genome Biol. Evol.">
        <title>Gene Family Evolution Reflects Adaptation to Soil Environmental Stressors in the Genome of the Collembolan Orchesella cincta.</title>
        <authorList>
            <person name="Faddeeva-Vakhrusheva A."/>
            <person name="Derks M.F."/>
            <person name="Anvar S.Y."/>
            <person name="Agamennone V."/>
            <person name="Suring W."/>
            <person name="Smit S."/>
            <person name="van Straalen N.M."/>
            <person name="Roelofs D."/>
        </authorList>
    </citation>
    <scope>NUCLEOTIDE SEQUENCE [LARGE SCALE GENOMIC DNA]</scope>
    <source>
        <tissue evidence="2">Mixed pool</tissue>
    </source>
</reference>
<keyword evidence="3" id="KW-1185">Reference proteome</keyword>
<keyword evidence="1" id="KW-0472">Membrane</keyword>
<organism evidence="2 3">
    <name type="scientific">Orchesella cincta</name>
    <name type="common">Springtail</name>
    <name type="synonym">Podura cincta</name>
    <dbReference type="NCBI Taxonomy" id="48709"/>
    <lineage>
        <taxon>Eukaryota</taxon>
        <taxon>Metazoa</taxon>
        <taxon>Ecdysozoa</taxon>
        <taxon>Arthropoda</taxon>
        <taxon>Hexapoda</taxon>
        <taxon>Collembola</taxon>
        <taxon>Entomobryomorpha</taxon>
        <taxon>Entomobryoidea</taxon>
        <taxon>Orchesellidae</taxon>
        <taxon>Orchesellinae</taxon>
        <taxon>Orchesella</taxon>
    </lineage>
</organism>
<proteinExistence type="predicted"/>
<evidence type="ECO:0000313" key="2">
    <source>
        <dbReference type="EMBL" id="ODM86623.1"/>
    </source>
</evidence>
<sequence>MKLWTFSSYLLLVGVATFILPTIGLFVEEDMKNFACQEGYVGEMPQEYTDFMEECHRDKTTSIECRKHCITTRMSIILDGKVWVYQLLVVLKRLYPGPLGRDTVNKMVDVILQCSDYHQK</sequence>
<evidence type="ECO:0000313" key="3">
    <source>
        <dbReference type="Proteomes" id="UP000094527"/>
    </source>
</evidence>
<comment type="caution">
    <text evidence="2">The sequence shown here is derived from an EMBL/GenBank/DDBJ whole genome shotgun (WGS) entry which is preliminary data.</text>
</comment>
<feature type="non-terminal residue" evidence="2">
    <location>
        <position position="120"/>
    </location>
</feature>
<accession>A0A1D2M0Y6</accession>
<feature type="transmembrane region" description="Helical" evidence="1">
    <location>
        <begin position="6"/>
        <end position="27"/>
    </location>
</feature>
<dbReference type="EMBL" id="LJIJ01007931">
    <property type="protein sequence ID" value="ODM86623.1"/>
    <property type="molecule type" value="Genomic_DNA"/>
</dbReference>
<keyword evidence="1" id="KW-1133">Transmembrane helix</keyword>
<keyword evidence="1" id="KW-0812">Transmembrane</keyword>
<dbReference type="AlphaFoldDB" id="A0A1D2M0Y6"/>
<dbReference type="Proteomes" id="UP000094527">
    <property type="component" value="Unassembled WGS sequence"/>
</dbReference>